<organism evidence="3 4">
    <name type="scientific">Arcticibacterium luteifluviistationis</name>
    <dbReference type="NCBI Taxonomy" id="1784714"/>
    <lineage>
        <taxon>Bacteria</taxon>
        <taxon>Pseudomonadati</taxon>
        <taxon>Bacteroidota</taxon>
        <taxon>Cytophagia</taxon>
        <taxon>Cytophagales</taxon>
        <taxon>Leadbetterellaceae</taxon>
        <taxon>Arcticibacterium</taxon>
    </lineage>
</organism>
<keyword evidence="3" id="KW-0418">Kinase</keyword>
<dbReference type="RefSeq" id="WP_111372288.1">
    <property type="nucleotide sequence ID" value="NZ_CP029480.1"/>
</dbReference>
<reference evidence="3 4" key="1">
    <citation type="submission" date="2018-05" db="EMBL/GenBank/DDBJ databases">
        <title>Complete genome sequence of Arcticibacterium luteifluviistationis SM1504T, a cytophagaceae bacterium isolated from Arctic surface seawater.</title>
        <authorList>
            <person name="Li Y."/>
            <person name="Qin Q.-L."/>
        </authorList>
    </citation>
    <scope>NUCLEOTIDE SEQUENCE [LARGE SCALE GENOMIC DNA]</scope>
    <source>
        <strain evidence="3 4">SM1504</strain>
    </source>
</reference>
<keyword evidence="4" id="KW-1185">Reference proteome</keyword>
<evidence type="ECO:0000313" key="4">
    <source>
        <dbReference type="Proteomes" id="UP000249873"/>
    </source>
</evidence>
<evidence type="ECO:0000259" key="1">
    <source>
        <dbReference type="SMART" id="SM00897"/>
    </source>
</evidence>
<dbReference type="PANTHER" id="PTHR40252:SF2">
    <property type="entry name" value="BLR0328 PROTEIN"/>
    <property type="match status" value="1"/>
</dbReference>
<dbReference type="EMBL" id="CP029480">
    <property type="protein sequence ID" value="AWV99095.1"/>
    <property type="molecule type" value="Genomic_DNA"/>
</dbReference>
<sequence>MKLLQKLFIKNKWKEERREEGFDTEKAQLVLAFCGKELLNDENISAISQEYPNAAVISATTAGEVFDDCMYESSISLTAIQLEKSEIKIQAGNISSCENSFELGASLMSQVEKKDLKYVMVLSDGNLINGSELVEGFRSANVSDVLITGGLAGDGDSFESTLVGVNGDIKEGNVVLIGFYGNNIKVGHGSVGGWESFGHERTITKAEKNVLFELDGKCALKLYKEYLGDYANELPSSALLFPLSISVEGDTVRNVRTILSIDEEKQSMTFAGNMPVGNKVRLMKANFDKLIDAVSGAAENALDISKTKPELAILISCVGRKLVLNERVEEELEKAKEIFGDEAFLTGFYSYGEISPMMERAKCELMNQTMTITTLTEI</sequence>
<proteinExistence type="predicted"/>
<evidence type="ECO:0000313" key="3">
    <source>
        <dbReference type="EMBL" id="AWV99095.1"/>
    </source>
</evidence>
<dbReference type="KEGG" id="als:DJ013_13330"/>
<dbReference type="AlphaFoldDB" id="A0A2Z4GDJ6"/>
<dbReference type="PANTHER" id="PTHR40252">
    <property type="entry name" value="BLR0328 PROTEIN"/>
    <property type="match status" value="1"/>
</dbReference>
<feature type="domain" description="FIST" evidence="1">
    <location>
        <begin position="26"/>
        <end position="218"/>
    </location>
</feature>
<dbReference type="OrthoDB" id="9770435at2"/>
<dbReference type="SMART" id="SM01204">
    <property type="entry name" value="FIST_C"/>
    <property type="match status" value="1"/>
</dbReference>
<dbReference type="SMART" id="SM00897">
    <property type="entry name" value="FIST"/>
    <property type="match status" value="1"/>
</dbReference>
<dbReference type="Proteomes" id="UP000249873">
    <property type="component" value="Chromosome"/>
</dbReference>
<protein>
    <submittedName>
        <fullName evidence="3">Histidine kinase</fullName>
    </submittedName>
</protein>
<dbReference type="Pfam" id="PF10442">
    <property type="entry name" value="FIST_C"/>
    <property type="match status" value="1"/>
</dbReference>
<dbReference type="InterPro" id="IPR013702">
    <property type="entry name" value="FIST_domain_N"/>
</dbReference>
<accession>A0A2Z4GDJ6</accession>
<keyword evidence="3" id="KW-0808">Transferase</keyword>
<evidence type="ECO:0000259" key="2">
    <source>
        <dbReference type="SMART" id="SM01204"/>
    </source>
</evidence>
<dbReference type="InterPro" id="IPR019494">
    <property type="entry name" value="FIST_C"/>
</dbReference>
<name>A0A2Z4GDJ6_9BACT</name>
<dbReference type="GO" id="GO:0016301">
    <property type="term" value="F:kinase activity"/>
    <property type="evidence" value="ECO:0007669"/>
    <property type="project" value="UniProtKB-KW"/>
</dbReference>
<feature type="domain" description="FIST C-domain" evidence="2">
    <location>
        <begin position="219"/>
        <end position="357"/>
    </location>
</feature>
<dbReference type="Pfam" id="PF08495">
    <property type="entry name" value="FIST"/>
    <property type="match status" value="1"/>
</dbReference>
<gene>
    <name evidence="3" type="ORF">DJ013_13330</name>
</gene>